<dbReference type="KEGG" id="kpin:30171809"/>
<evidence type="ECO:0000313" key="4">
    <source>
        <dbReference type="EMBL" id="WWC71700.1"/>
    </source>
</evidence>
<dbReference type="STRING" id="1296096.A0A1B9I3L5"/>
<protein>
    <recommendedName>
        <fullName evidence="2">SAC3/GANP/THP3 conserved domain-containing protein</fullName>
    </recommendedName>
</protein>
<feature type="region of interest" description="Disordered" evidence="1">
    <location>
        <begin position="1363"/>
        <end position="1390"/>
    </location>
</feature>
<feature type="compositionally biased region" description="Polar residues" evidence="1">
    <location>
        <begin position="574"/>
        <end position="583"/>
    </location>
</feature>
<name>A0A1B9I3L5_9TREE</name>
<dbReference type="RefSeq" id="XP_019011342.1">
    <property type="nucleotide sequence ID" value="XM_019155188.1"/>
</dbReference>
<reference evidence="3" key="1">
    <citation type="submission" date="2013-07" db="EMBL/GenBank/DDBJ databases">
        <title>The Genome Sequence of Cryptococcus pinus CBS10737.</title>
        <authorList>
            <consortium name="The Broad Institute Genome Sequencing Platform"/>
            <person name="Cuomo C."/>
            <person name="Litvintseva A."/>
            <person name="Chen Y."/>
            <person name="Heitman J."/>
            <person name="Sun S."/>
            <person name="Springer D."/>
            <person name="Dromer F."/>
            <person name="Young S.K."/>
            <person name="Zeng Q."/>
            <person name="Gargeya S."/>
            <person name="Fitzgerald M."/>
            <person name="Abouelleil A."/>
            <person name="Alvarado L."/>
            <person name="Berlin A.M."/>
            <person name="Chapman S.B."/>
            <person name="Dewar J."/>
            <person name="Goldberg J."/>
            <person name="Griggs A."/>
            <person name="Gujja S."/>
            <person name="Hansen M."/>
            <person name="Howarth C."/>
            <person name="Imamovic A."/>
            <person name="Larimer J."/>
            <person name="McCowan C."/>
            <person name="Murphy C."/>
            <person name="Pearson M."/>
            <person name="Priest M."/>
            <person name="Roberts A."/>
            <person name="Saif S."/>
            <person name="Shea T."/>
            <person name="Sykes S."/>
            <person name="Wortman J."/>
            <person name="Nusbaum C."/>
            <person name="Birren B."/>
        </authorList>
    </citation>
    <scope>NUCLEOTIDE SEQUENCE [LARGE SCALE GENOMIC DNA]</scope>
    <source>
        <strain evidence="3">CBS 10737</strain>
    </source>
</reference>
<feature type="region of interest" description="Disordered" evidence="1">
    <location>
        <begin position="679"/>
        <end position="707"/>
    </location>
</feature>
<dbReference type="GeneID" id="30171809"/>
<feature type="compositionally biased region" description="Polar residues" evidence="1">
    <location>
        <begin position="627"/>
        <end position="640"/>
    </location>
</feature>
<sequence length="1434" mass="161546">MPSAISALDAGNPDGEDDSRKASKLAARAARFNKVLPGNRYKELEEMRIKERKAFEAQGLIKVGKTQLGDAVDMRGTCETMCSEYEREFRDFTREVHPFERASNEGRMDPSKAVAAYSRSDAGAGHGDSAILPSDLRTPATLVRTLDYLFSVIMTTPPPATSASSSSSSTPRKALGYSAGFIRDRSRAIRKEFAMQSSWGHQEAIESFERIARWHILCLRELQEESGTNVDLHIDSAELNRCFTSLRQHYNDRREELNIETPCPNEAEFTAYMLIYDLNSKSVSIPFSELPSIILDNPIVKIAWEIRRAAQRNFDTQKEGSKHNAELGMNLITRFVKLLKRPNVPFLLAALVEIRLREIRRSALRALRRPYPALKSDAVRLNEMGEVVERKMILLQSLNKILGCEEQEKEDSAWDDVDYLPKDPNRESVDVVKKFGFEVYEDQSGPVGSLINLGSTYDDNRDAPYTRRWNLISEKRGNMSYVDIVNGNAGTLITGSLSSQLAKPSSTSIFSAPQSKTSTSAFSFTLSTKPSIAKAAPAQKGPTFFAKTPPEHLSTVAAENKTSLPSRPPIPAESSKSTRAQPSNLIAKKEQDLYKQADNSFGPTSVAGAPTPKPPSSTFTFSPPTSAAQQTVNEKPSATNSKKRRSDGEDNAPPAKAPLFSSTGLFSAALAASTQPSMAFSSGLSAPAPMTKPTSPTLPPFSIPKPISPKEPILSVSTISPIRQRKRLASSVLSSSTSKLSSSILRKSRSEEDRERKKQLQALPDICDLLLDEVIESMISDHLLSDIERLVKQQKAAAEYQRRKVLRSEAILDWSKGVLEKMVDQETKRISRNALLEEIKRRYLTRRAIRHWNSWAKAQRCHREDSEKKRSDMLIHLKGMGLSKSTSRMIGSIESLEATELDDEMEEIEHLDGLQIDIEINHAERTKDNFFSPSTFLTAITKHVGPLLAEEASSESIFLPSFHTVISIPSFIYEGEVFGSPPDIEVQLWLNKKFIPPNQLDDDDDDDAEIFVSNNVQYNTKVLEYGRKVPSWDSIGLYVFQVPLESDDEEKNAENIAECQDRIGILVKALERNDTRYVPSLILLTFDEETIEALGERLQISDELDKFARKSIVSLRYSDDLDERFSKALQNAIPELVVKDQFIVRMNDVISAIYPSWSRFLDISQMQLNNRIGDTQLSSLIFKNGIELVNSISSLVKETLEPIKFEDDRQWKPLILPEFKSEEGDMSFELVDRIVEYMSDDLLVGIDDIELVLGQLRQSAQLGHSLPIIPILQSLSYLTLSELNNLSLKTNLFFFQQNQNQNQNQNKFEFNNNLKNMNQIFINKIKIKYENILNKYINEIFILKFDKSFNSVKIKSPINSKIESSPSFQNNNNNNNKNDRKRKNSFNSNENISSIKIKKEETKFQKNLKLLKALKEVEKTLALNEMETNDLGIM</sequence>
<feature type="compositionally biased region" description="Low complexity" evidence="1">
    <location>
        <begin position="616"/>
        <end position="626"/>
    </location>
</feature>
<dbReference type="Pfam" id="PF03399">
    <property type="entry name" value="SAC3_GANP"/>
    <property type="match status" value="1"/>
</dbReference>
<dbReference type="GO" id="GO:0070390">
    <property type="term" value="C:transcription export complex 2"/>
    <property type="evidence" value="ECO:0007669"/>
    <property type="project" value="TreeGrafter"/>
</dbReference>
<proteinExistence type="predicted"/>
<reference evidence="3" key="3">
    <citation type="submission" date="2016-07" db="EMBL/GenBank/DDBJ databases">
        <title>Evolution of pathogenesis and genome organization in the Tremellales.</title>
        <authorList>
            <person name="Cuomo C."/>
            <person name="Litvintseva A."/>
            <person name="Heitman J."/>
            <person name="Chen Y."/>
            <person name="Sun S."/>
            <person name="Springer D."/>
            <person name="Dromer F."/>
            <person name="Young S."/>
            <person name="Zeng Q."/>
            <person name="Chapman S."/>
            <person name="Gujja S."/>
            <person name="Saif S."/>
            <person name="Birren B."/>
        </authorList>
    </citation>
    <scope>NUCLEOTIDE SEQUENCE</scope>
    <source>
        <strain evidence="3">CBS 10737</strain>
    </source>
</reference>
<feature type="region of interest" description="Disordered" evidence="1">
    <location>
        <begin position="1"/>
        <end position="23"/>
    </location>
</feature>
<gene>
    <name evidence="3" type="ORF">I206_03440</name>
    <name evidence="4" type="ORF">I206_105658</name>
</gene>
<dbReference type="OrthoDB" id="264795at2759"/>
<evidence type="ECO:0000256" key="1">
    <source>
        <dbReference type="SAM" id="MobiDB-lite"/>
    </source>
</evidence>
<dbReference type="GO" id="GO:0005737">
    <property type="term" value="C:cytoplasm"/>
    <property type="evidence" value="ECO:0007669"/>
    <property type="project" value="TreeGrafter"/>
</dbReference>
<feature type="domain" description="SAC3/GANP/THP3 conserved" evidence="2">
    <location>
        <begin position="81"/>
        <end position="384"/>
    </location>
</feature>
<evidence type="ECO:0000313" key="5">
    <source>
        <dbReference type="Proteomes" id="UP000094020"/>
    </source>
</evidence>
<feature type="compositionally biased region" description="Pro residues" evidence="1">
    <location>
        <begin position="696"/>
        <end position="707"/>
    </location>
</feature>
<dbReference type="EMBL" id="CP144525">
    <property type="protein sequence ID" value="WWC71700.1"/>
    <property type="molecule type" value="Genomic_DNA"/>
</dbReference>
<accession>A0A1B9I3L5</accession>
<evidence type="ECO:0000313" key="3">
    <source>
        <dbReference type="EMBL" id="OCF50123.1"/>
    </source>
</evidence>
<reference evidence="4" key="2">
    <citation type="submission" date="2013-07" db="EMBL/GenBank/DDBJ databases">
        <authorList>
            <consortium name="The Broad Institute Genome Sequencing Platform"/>
            <person name="Cuomo C."/>
            <person name="Litvintseva A."/>
            <person name="Chen Y."/>
            <person name="Heitman J."/>
            <person name="Sun S."/>
            <person name="Springer D."/>
            <person name="Dromer F."/>
            <person name="Young S.K."/>
            <person name="Zeng Q."/>
            <person name="Gargeya S."/>
            <person name="Fitzgerald M."/>
            <person name="Abouelleil A."/>
            <person name="Alvarado L."/>
            <person name="Berlin A.M."/>
            <person name="Chapman S.B."/>
            <person name="Dewar J."/>
            <person name="Goldberg J."/>
            <person name="Griggs A."/>
            <person name="Gujja S."/>
            <person name="Hansen M."/>
            <person name="Howarth C."/>
            <person name="Imamovic A."/>
            <person name="Larimer J."/>
            <person name="McCowan C."/>
            <person name="Murphy C."/>
            <person name="Pearson M."/>
            <person name="Priest M."/>
            <person name="Roberts A."/>
            <person name="Saif S."/>
            <person name="Shea T."/>
            <person name="Sykes S."/>
            <person name="Wortman J."/>
            <person name="Nusbaum C."/>
            <person name="Birren B."/>
        </authorList>
    </citation>
    <scope>NUCLEOTIDE SEQUENCE</scope>
    <source>
        <strain evidence="4">CBS 10737</strain>
    </source>
</reference>
<dbReference type="PANTHER" id="PTHR12436:SF3">
    <property type="entry name" value="GERMINAL-CENTER ASSOCIATED NUCLEAR PROTEIN"/>
    <property type="match status" value="1"/>
</dbReference>
<dbReference type="EMBL" id="KI894010">
    <property type="protein sequence ID" value="OCF50123.1"/>
    <property type="molecule type" value="Genomic_DNA"/>
</dbReference>
<dbReference type="PANTHER" id="PTHR12436">
    <property type="entry name" value="80 KDA MCM3-ASSOCIATED PROTEIN"/>
    <property type="match status" value="1"/>
</dbReference>
<organism evidence="3">
    <name type="scientific">Kwoniella pini CBS 10737</name>
    <dbReference type="NCBI Taxonomy" id="1296096"/>
    <lineage>
        <taxon>Eukaryota</taxon>
        <taxon>Fungi</taxon>
        <taxon>Dikarya</taxon>
        <taxon>Basidiomycota</taxon>
        <taxon>Agaricomycotina</taxon>
        <taxon>Tremellomycetes</taxon>
        <taxon>Tremellales</taxon>
        <taxon>Cryptococcaceae</taxon>
        <taxon>Kwoniella</taxon>
    </lineage>
</organism>
<evidence type="ECO:0000259" key="2">
    <source>
        <dbReference type="Pfam" id="PF03399"/>
    </source>
</evidence>
<feature type="region of interest" description="Disordered" evidence="1">
    <location>
        <begin position="598"/>
        <end position="659"/>
    </location>
</feature>
<keyword evidence="5" id="KW-1185">Reference proteome</keyword>
<dbReference type="Gene3D" id="1.25.40.990">
    <property type="match status" value="1"/>
</dbReference>
<dbReference type="Proteomes" id="UP000094020">
    <property type="component" value="Chromosome 7"/>
</dbReference>
<feature type="region of interest" description="Disordered" evidence="1">
    <location>
        <begin position="557"/>
        <end position="583"/>
    </location>
</feature>
<reference evidence="4" key="4">
    <citation type="submission" date="2024-02" db="EMBL/GenBank/DDBJ databases">
        <title>Comparative genomics of Cryptococcus and Kwoniella reveals pathogenesis evolution and contrasting modes of karyotype evolution via chromosome fusion or intercentromeric recombination.</title>
        <authorList>
            <person name="Coelho M.A."/>
            <person name="David-Palma M."/>
            <person name="Shea T."/>
            <person name="Bowers K."/>
            <person name="McGinley-Smith S."/>
            <person name="Mohammad A.W."/>
            <person name="Gnirke A."/>
            <person name="Yurkov A.M."/>
            <person name="Nowrousian M."/>
            <person name="Sun S."/>
            <person name="Cuomo C.A."/>
            <person name="Heitman J."/>
        </authorList>
    </citation>
    <scope>NUCLEOTIDE SEQUENCE</scope>
    <source>
        <strain evidence="4">CBS 10737</strain>
    </source>
</reference>
<dbReference type="GO" id="GO:0006406">
    <property type="term" value="P:mRNA export from nucleus"/>
    <property type="evidence" value="ECO:0007669"/>
    <property type="project" value="TreeGrafter"/>
</dbReference>
<dbReference type="InterPro" id="IPR045107">
    <property type="entry name" value="SAC3/GANP/THP3"/>
</dbReference>
<dbReference type="InterPro" id="IPR005062">
    <property type="entry name" value="SAC3/GANP/THP3_conserved"/>
</dbReference>